<evidence type="ECO:0000313" key="4">
    <source>
        <dbReference type="EMBL" id="GAB1298092.1"/>
    </source>
</evidence>
<keyword evidence="5" id="KW-1185">Reference proteome</keyword>
<sequence>MEQLEIRTLGRHLWQRKTKRKVIAFIFSSCTIRSEYLHENLGSMSELETLNVNGPSQDFSYSDSPFCMEASSSSSSDLLQNETKNVKRRNESTHTFSEDIYSTEGSLLGDINLGNYPESAQNQPANTRVSSLRQFEPICKFHWIEAFNDEPTVQDLRGPFSYAEKPELQRQVYSDTADASEKPDPLKEESSVESSISENKDELVLEHVRKSPRSLCLNYYRGEPLTEAPFGRSAVVDVALNTSQPQSFLGKENVRRNGENSSDSENCFDQLDLRAVYKAEEPEVSSKGIQNSGEISEITASHQEEVTEDDGVDSLAITSPWSPAGIFKGSRSQDNLLMPGRGLGFESLEPLEEDMALNEALQKLKQTNKKQELQIQDLHGRNMNLESRVQELQTKVTKQHVLVDIINKLKVNIEELINDKYNVILEKNDINKKLQDLQEASANTRKHLQESKKDKESLQLQVKKIKVHYVRLQERYIDEIQQKNRSVSQCLEIEKTLSKKDEELQRLQHHKGELEKATSSALDLLKREKEIREQEFMSFQEEFQRREKENQKERRKLKSRVEKLVAQVKSLLLACESERAQTSALQRQVNELKLENLELRQDAAKREAQACSPSFGVTQSKEQLEEAAEPDVTQDTKGTHCNFYLNCSSCKENLDLQPMKRTSPLTSRIHSLLALTIGLLTCQDRAIPDAELCQESKKANDIMLQRLKDCQLKKKDLDKELLKHKNRIATLKELIANEKALQDHAIESTDFDAEEIKNARDAPVLLAVKLDKYHTLNEELDFLITKLGGLLESKEDHCSRLIEENDKYRRHVGSLINKVTSYEEIIKCADQRLEISHSQIAHLEERNRHLEDLIRMPRDKARRPSYQD</sequence>
<accession>A0ABQ0FFU0</accession>
<dbReference type="Proteomes" id="UP001623349">
    <property type="component" value="Unassembled WGS sequence"/>
</dbReference>
<feature type="compositionally biased region" description="Basic and acidic residues" evidence="2">
    <location>
        <begin position="179"/>
        <end position="190"/>
    </location>
</feature>
<name>A0ABQ0FFU0_APOSI</name>
<dbReference type="EMBL" id="BAAFST010000013">
    <property type="protein sequence ID" value="GAB1298092.1"/>
    <property type="molecule type" value="Genomic_DNA"/>
</dbReference>
<feature type="coiled-coil region" evidence="1">
    <location>
        <begin position="791"/>
        <end position="853"/>
    </location>
</feature>
<evidence type="ECO:0000313" key="5">
    <source>
        <dbReference type="Proteomes" id="UP001623349"/>
    </source>
</evidence>
<reference evidence="4 5" key="1">
    <citation type="submission" date="2024-08" db="EMBL/GenBank/DDBJ databases">
        <title>The draft genome of Apodemus speciosus.</title>
        <authorList>
            <person name="Nabeshima K."/>
            <person name="Suzuki S."/>
            <person name="Onuma M."/>
        </authorList>
    </citation>
    <scope>NUCLEOTIDE SEQUENCE [LARGE SCALE GENOMIC DNA]</scope>
    <source>
        <strain evidence="4">IB14-021</strain>
    </source>
</reference>
<feature type="region of interest" description="Disordered" evidence="2">
    <location>
        <begin position="167"/>
        <end position="199"/>
    </location>
</feature>
<feature type="coiled-coil region" evidence="1">
    <location>
        <begin position="707"/>
        <end position="734"/>
    </location>
</feature>
<feature type="region of interest" description="Disordered" evidence="2">
    <location>
        <begin position="610"/>
        <end position="632"/>
    </location>
</feature>
<evidence type="ECO:0000256" key="1">
    <source>
        <dbReference type="SAM" id="Coils"/>
    </source>
</evidence>
<evidence type="ECO:0000259" key="3">
    <source>
        <dbReference type="Pfam" id="PF15066"/>
    </source>
</evidence>
<protein>
    <submittedName>
        <fullName evidence="4">Cancer-associated gene 1 protein homolog</fullName>
    </submittedName>
</protein>
<keyword evidence="1" id="KW-0175">Coiled coil</keyword>
<dbReference type="InterPro" id="IPR029381">
    <property type="entry name" value="CAGE1_N"/>
</dbReference>
<feature type="domain" description="Cancer-associated gene protein 1 N-terminal" evidence="3">
    <location>
        <begin position="44"/>
        <end position="569"/>
    </location>
</feature>
<dbReference type="PANTHER" id="PTHR36864">
    <property type="entry name" value="CANCER-ASSOCIATED GENE 1 PROTEIN"/>
    <property type="match status" value="1"/>
</dbReference>
<dbReference type="Pfam" id="PF15066">
    <property type="entry name" value="CAGE1"/>
    <property type="match status" value="1"/>
</dbReference>
<comment type="caution">
    <text evidence="4">The sequence shown here is derived from an EMBL/GenBank/DDBJ whole genome shotgun (WGS) entry which is preliminary data.</text>
</comment>
<proteinExistence type="predicted"/>
<feature type="compositionally biased region" description="Polar residues" evidence="2">
    <location>
        <begin position="611"/>
        <end position="621"/>
    </location>
</feature>
<evidence type="ECO:0000256" key="2">
    <source>
        <dbReference type="SAM" id="MobiDB-lite"/>
    </source>
</evidence>
<organism evidence="4 5">
    <name type="scientific">Apodemus speciosus</name>
    <name type="common">Large Japanese field mouse</name>
    <dbReference type="NCBI Taxonomy" id="105296"/>
    <lineage>
        <taxon>Eukaryota</taxon>
        <taxon>Metazoa</taxon>
        <taxon>Chordata</taxon>
        <taxon>Craniata</taxon>
        <taxon>Vertebrata</taxon>
        <taxon>Euteleostomi</taxon>
        <taxon>Mammalia</taxon>
        <taxon>Eutheria</taxon>
        <taxon>Euarchontoglires</taxon>
        <taxon>Glires</taxon>
        <taxon>Rodentia</taxon>
        <taxon>Myomorpha</taxon>
        <taxon>Muroidea</taxon>
        <taxon>Muridae</taxon>
        <taxon>Murinae</taxon>
        <taxon>Apodemus</taxon>
    </lineage>
</organism>
<dbReference type="InterPro" id="IPR052686">
    <property type="entry name" value="CAGE1_homolog"/>
</dbReference>
<gene>
    <name evidence="4" type="ORF">APTSU1_001332800</name>
</gene>
<feature type="coiled-coil region" evidence="1">
    <location>
        <begin position="427"/>
        <end position="609"/>
    </location>
</feature>
<dbReference type="PANTHER" id="PTHR36864:SF1">
    <property type="entry name" value="CANCER-ASSOCIATED GENE 1 PROTEIN"/>
    <property type="match status" value="1"/>
</dbReference>
<feature type="coiled-coil region" evidence="1">
    <location>
        <begin position="354"/>
        <end position="395"/>
    </location>
</feature>